<dbReference type="InterPro" id="IPR003768">
    <property type="entry name" value="ScpA"/>
</dbReference>
<organism evidence="4 5">
    <name type="scientific">Candidatus Sulfuritelmatomonas gaucii</name>
    <dbReference type="NCBI Taxonomy" id="2043161"/>
    <lineage>
        <taxon>Bacteria</taxon>
        <taxon>Pseudomonadati</taxon>
        <taxon>Acidobacteriota</taxon>
        <taxon>Terriglobia</taxon>
        <taxon>Terriglobales</taxon>
        <taxon>Acidobacteriaceae</taxon>
        <taxon>Candidatus Sulfuritelmatomonas</taxon>
    </lineage>
</organism>
<feature type="region of interest" description="Disordered" evidence="3">
    <location>
        <begin position="1"/>
        <end position="47"/>
    </location>
</feature>
<comment type="function">
    <text evidence="2">Participates in chromosomal partition during cell division. May act via the formation of a condensin-like complex containing Smc and ScpB that pull DNA away from mid-cell into both cell halves.</text>
</comment>
<dbReference type="AlphaFoldDB" id="A0A2N9L4K9"/>
<dbReference type="InterPro" id="IPR023093">
    <property type="entry name" value="ScpA-like_C"/>
</dbReference>
<dbReference type="PANTHER" id="PTHR33969">
    <property type="entry name" value="SEGREGATION AND CONDENSATION PROTEIN A"/>
    <property type="match status" value="1"/>
</dbReference>
<keyword evidence="2" id="KW-0963">Cytoplasm</keyword>
<protein>
    <recommendedName>
        <fullName evidence="1 2">Segregation and condensation protein A</fullName>
    </recommendedName>
</protein>
<sequence>MTNDSDQPEENPGDANAAMGAEGVPAQPPAPASPADANSSAEPTTAEKVAAALKARGQDAEQSPFSVMVGQVYDGPLDLLLDLIRKQDIDIYDIPIAKITAQFLAYVEHLRASDMDVAGEFIYTAALLIHIKSKMLLPRAPIGPEELAEDPRRELVERLLEHERFKNAAQMLHERQMLEAASWTNPGVREFREDANAEPEIAADTTDLVRVFRDILDRARNRPIIDVQEDTVTVGQMIQFLTRRLTMEEKPVALRRLLSHTRSEKALIAMFLALLELVRLQAILLRQDRHFSEIFIKKHTGFEAAVNQGLSDVHDDWR</sequence>
<keyword evidence="2" id="KW-0159">Chromosome partition</keyword>
<gene>
    <name evidence="2" type="primary">scpA</name>
    <name evidence="4" type="ORF">SBA5_140095</name>
</gene>
<dbReference type="Proteomes" id="UP000239735">
    <property type="component" value="Unassembled WGS sequence"/>
</dbReference>
<evidence type="ECO:0000256" key="3">
    <source>
        <dbReference type="SAM" id="MobiDB-lite"/>
    </source>
</evidence>
<name>A0A2N9L4K9_9BACT</name>
<dbReference type="GO" id="GO:0006260">
    <property type="term" value="P:DNA replication"/>
    <property type="evidence" value="ECO:0007669"/>
    <property type="project" value="UniProtKB-UniRule"/>
</dbReference>
<dbReference type="Gene3D" id="6.10.250.2410">
    <property type="match status" value="1"/>
</dbReference>
<comment type="subcellular location">
    <subcellularLocation>
        <location evidence="2">Cytoplasm</location>
    </subcellularLocation>
    <text evidence="2">Associated with two foci at the outer edges of the nucleoid region in young cells, and at four foci within both cell halves in older cells.</text>
</comment>
<reference evidence="5" key="1">
    <citation type="submission" date="2018-02" db="EMBL/GenBank/DDBJ databases">
        <authorList>
            <person name="Hausmann B."/>
        </authorList>
    </citation>
    <scope>NUCLEOTIDE SEQUENCE [LARGE SCALE GENOMIC DNA]</scope>
    <source>
        <strain evidence="5">Peat soil MAG SbA5</strain>
    </source>
</reference>
<evidence type="ECO:0000256" key="2">
    <source>
        <dbReference type="HAMAP-Rule" id="MF_01805"/>
    </source>
</evidence>
<proteinExistence type="inferred from homology"/>
<dbReference type="PANTHER" id="PTHR33969:SF2">
    <property type="entry name" value="SEGREGATION AND CONDENSATION PROTEIN A"/>
    <property type="match status" value="1"/>
</dbReference>
<keyword evidence="2" id="KW-0132">Cell division</keyword>
<comment type="subunit">
    <text evidence="2">Component of a cohesin-like complex composed of ScpA, ScpB and the Smc homodimer, in which ScpA and ScpB bind to the head domain of Smc. The presence of the three proteins is required for the association of the complex with DNA.</text>
</comment>
<keyword evidence="2" id="KW-0131">Cell cycle</keyword>
<dbReference type="Pfam" id="PF02616">
    <property type="entry name" value="SMC_ScpA"/>
    <property type="match status" value="1"/>
</dbReference>
<feature type="compositionally biased region" description="Low complexity" evidence="3">
    <location>
        <begin position="33"/>
        <end position="43"/>
    </location>
</feature>
<dbReference type="Gene3D" id="1.10.10.580">
    <property type="entry name" value="Structural maintenance of chromosome 1. Chain E"/>
    <property type="match status" value="1"/>
</dbReference>
<dbReference type="GO" id="GO:0007059">
    <property type="term" value="P:chromosome segregation"/>
    <property type="evidence" value="ECO:0007669"/>
    <property type="project" value="UniProtKB-UniRule"/>
</dbReference>
<dbReference type="GO" id="GO:0005737">
    <property type="term" value="C:cytoplasm"/>
    <property type="evidence" value="ECO:0007669"/>
    <property type="project" value="UniProtKB-SubCell"/>
</dbReference>
<evidence type="ECO:0000256" key="1">
    <source>
        <dbReference type="ARBA" id="ARBA00044777"/>
    </source>
</evidence>
<feature type="compositionally biased region" description="Acidic residues" evidence="3">
    <location>
        <begin position="1"/>
        <end position="12"/>
    </location>
</feature>
<dbReference type="HAMAP" id="MF_01805">
    <property type="entry name" value="ScpA"/>
    <property type="match status" value="1"/>
</dbReference>
<dbReference type="GO" id="GO:0051301">
    <property type="term" value="P:cell division"/>
    <property type="evidence" value="ECO:0007669"/>
    <property type="project" value="UniProtKB-KW"/>
</dbReference>
<comment type="similarity">
    <text evidence="2">Belongs to the ScpA family.</text>
</comment>
<dbReference type="EMBL" id="OKRB01000046">
    <property type="protein sequence ID" value="SPE18228.1"/>
    <property type="molecule type" value="Genomic_DNA"/>
</dbReference>
<evidence type="ECO:0000313" key="4">
    <source>
        <dbReference type="EMBL" id="SPE18228.1"/>
    </source>
</evidence>
<evidence type="ECO:0000313" key="5">
    <source>
        <dbReference type="Proteomes" id="UP000239735"/>
    </source>
</evidence>
<accession>A0A2N9L4K9</accession>